<keyword evidence="3 7" id="KW-0560">Oxidoreductase</keyword>
<dbReference type="SUPFAM" id="SSF51735">
    <property type="entry name" value="NAD(P)-binding Rossmann-fold domains"/>
    <property type="match status" value="1"/>
</dbReference>
<protein>
    <submittedName>
        <fullName evidence="7">3-hydroxyacyl-CoA dehydrogenase</fullName>
        <ecNumber evidence="7">1.1.1.35</ecNumber>
    </submittedName>
</protein>
<evidence type="ECO:0000313" key="8">
    <source>
        <dbReference type="Proteomes" id="UP000297348"/>
    </source>
</evidence>
<comment type="caution">
    <text evidence="7">The sequence shown here is derived from an EMBL/GenBank/DDBJ whole genome shotgun (WGS) entry which is preliminary data.</text>
</comment>
<sequence length="300" mass="32790">MKFKKIVVAGGGSRGSQIAYQIAYRGFQVVIEDVDATAIAATKRRLAQLNLDYAHQFNATPAVIFDTNARIDFATDLETAVEDADLIIEALPEVAATKNIFYTELAQVAPEQAIIATNSATMLPSRFAAITGRPAKFLAMHFADQLCTHGLAEVMGHAGTDAAVFRHACHFVRQIGLVPIAIHRETPGYVLTSLLLPFVNTALTLWLHDVADPQTIDRAWMIATQSPMGPFGMLDEIGLRQVYHLLLAAGREPGKGDLVDVAHKLKRELLDHDKFGEENRQGFYTYPAPAFTTAKFLTAG</sequence>
<keyword evidence="8" id="KW-1185">Reference proteome</keyword>
<dbReference type="Proteomes" id="UP000297348">
    <property type="component" value="Unassembled WGS sequence"/>
</dbReference>
<dbReference type="SUPFAM" id="SSF48179">
    <property type="entry name" value="6-phosphogluconate dehydrogenase C-terminal domain-like"/>
    <property type="match status" value="1"/>
</dbReference>
<dbReference type="InterPro" id="IPR036291">
    <property type="entry name" value="NAD(P)-bd_dom_sf"/>
</dbReference>
<evidence type="ECO:0000256" key="2">
    <source>
        <dbReference type="ARBA" id="ARBA00009463"/>
    </source>
</evidence>
<dbReference type="EMBL" id="RKLX01000004">
    <property type="protein sequence ID" value="TGD19678.1"/>
    <property type="molecule type" value="Genomic_DNA"/>
</dbReference>
<dbReference type="AlphaFoldDB" id="A0A4Z0JBJ2"/>
<evidence type="ECO:0000256" key="4">
    <source>
        <dbReference type="PIRSR" id="PIRSR000105-1"/>
    </source>
</evidence>
<organism evidence="7 8">
    <name type="scientific">Levilactobacillus suantsaiihabitans</name>
    <dbReference type="NCBI Taxonomy" id="2487722"/>
    <lineage>
        <taxon>Bacteria</taxon>
        <taxon>Bacillati</taxon>
        <taxon>Bacillota</taxon>
        <taxon>Bacilli</taxon>
        <taxon>Lactobacillales</taxon>
        <taxon>Lactobacillaceae</taxon>
        <taxon>Levilactobacillus</taxon>
    </lineage>
</organism>
<dbReference type="InterPro" id="IPR006176">
    <property type="entry name" value="3-OHacyl-CoA_DH_NAD-bd"/>
</dbReference>
<comment type="pathway">
    <text evidence="1">Lipid metabolism; butanoate metabolism.</text>
</comment>
<dbReference type="InterPro" id="IPR022694">
    <property type="entry name" value="3-OHacyl-CoA_DH"/>
</dbReference>
<evidence type="ECO:0000259" key="6">
    <source>
        <dbReference type="Pfam" id="PF02737"/>
    </source>
</evidence>
<dbReference type="GO" id="GO:0070403">
    <property type="term" value="F:NAD+ binding"/>
    <property type="evidence" value="ECO:0007669"/>
    <property type="project" value="InterPro"/>
</dbReference>
<dbReference type="OrthoDB" id="9771883at2"/>
<dbReference type="InterPro" id="IPR006108">
    <property type="entry name" value="3HC_DH_C"/>
</dbReference>
<feature type="domain" description="3-hydroxyacyl-CoA dehydrogenase C-terminal" evidence="5">
    <location>
        <begin position="188"/>
        <end position="286"/>
    </location>
</feature>
<dbReference type="RefSeq" id="WP_135367502.1">
    <property type="nucleotide sequence ID" value="NZ_RKLX01000004.1"/>
</dbReference>
<evidence type="ECO:0000313" key="7">
    <source>
        <dbReference type="EMBL" id="TGD19678.1"/>
    </source>
</evidence>
<dbReference type="EC" id="1.1.1.35" evidence="7"/>
<dbReference type="NCBIfam" id="NF006143">
    <property type="entry name" value="PRK08293.1"/>
    <property type="match status" value="1"/>
</dbReference>
<dbReference type="PANTHER" id="PTHR48075:SF5">
    <property type="entry name" value="3-HYDROXYBUTYRYL-COA DEHYDROGENASE"/>
    <property type="match status" value="1"/>
</dbReference>
<evidence type="ECO:0000259" key="5">
    <source>
        <dbReference type="Pfam" id="PF00725"/>
    </source>
</evidence>
<evidence type="ECO:0000256" key="1">
    <source>
        <dbReference type="ARBA" id="ARBA00005086"/>
    </source>
</evidence>
<dbReference type="Gene3D" id="1.10.1040.10">
    <property type="entry name" value="N-(1-d-carboxylethyl)-l-norvaline Dehydrogenase, domain 2"/>
    <property type="match status" value="1"/>
</dbReference>
<feature type="site" description="Important for catalytic activity" evidence="4">
    <location>
        <position position="141"/>
    </location>
</feature>
<dbReference type="PIRSF" id="PIRSF000105">
    <property type="entry name" value="HCDH"/>
    <property type="match status" value="1"/>
</dbReference>
<dbReference type="InterPro" id="IPR008927">
    <property type="entry name" value="6-PGluconate_DH-like_C_sf"/>
</dbReference>
<dbReference type="Gene3D" id="3.40.50.720">
    <property type="entry name" value="NAD(P)-binding Rossmann-like Domain"/>
    <property type="match status" value="1"/>
</dbReference>
<comment type="similarity">
    <text evidence="2">Belongs to the 3-hydroxyacyl-CoA dehydrogenase family.</text>
</comment>
<evidence type="ECO:0000256" key="3">
    <source>
        <dbReference type="ARBA" id="ARBA00023002"/>
    </source>
</evidence>
<proteinExistence type="inferred from homology"/>
<dbReference type="Pfam" id="PF02737">
    <property type="entry name" value="3HCDH_N"/>
    <property type="match status" value="1"/>
</dbReference>
<dbReference type="InterPro" id="IPR013328">
    <property type="entry name" value="6PGD_dom2"/>
</dbReference>
<reference evidence="7 8" key="1">
    <citation type="submission" date="2018-10" db="EMBL/GenBank/DDBJ databases">
        <title>Lactobacillus sp. R7 and Lactobacillus sp. R19 isolated from fermented mustard green product of Taiwan.</title>
        <authorList>
            <person name="Lin S.-T."/>
        </authorList>
    </citation>
    <scope>NUCLEOTIDE SEQUENCE [LARGE SCALE GENOMIC DNA]</scope>
    <source>
        <strain evidence="7 8">BCRC 81129</strain>
    </source>
</reference>
<dbReference type="GO" id="GO:0006631">
    <property type="term" value="P:fatty acid metabolic process"/>
    <property type="evidence" value="ECO:0007669"/>
    <property type="project" value="InterPro"/>
</dbReference>
<dbReference type="GO" id="GO:0003857">
    <property type="term" value="F:(3S)-3-hydroxyacyl-CoA dehydrogenase (NAD+) activity"/>
    <property type="evidence" value="ECO:0007669"/>
    <property type="project" value="UniProtKB-EC"/>
</dbReference>
<feature type="domain" description="3-hydroxyacyl-CoA dehydrogenase NAD binding" evidence="6">
    <location>
        <begin position="5"/>
        <end position="184"/>
    </location>
</feature>
<dbReference type="Pfam" id="PF00725">
    <property type="entry name" value="3HCDH"/>
    <property type="match status" value="1"/>
</dbReference>
<gene>
    <name evidence="7" type="ORF">EGT51_04015</name>
</gene>
<name>A0A4Z0JBJ2_9LACO</name>
<dbReference type="PANTHER" id="PTHR48075">
    <property type="entry name" value="3-HYDROXYACYL-COA DEHYDROGENASE FAMILY PROTEIN"/>
    <property type="match status" value="1"/>
</dbReference>
<accession>A0A4Z0JBJ2</accession>